<feature type="chain" id="PRO_5024823311" description="Cathepsin propeptide inhibitor domain-containing protein" evidence="1">
    <location>
        <begin position="18"/>
        <end position="75"/>
    </location>
</feature>
<dbReference type="InterPro" id="IPR038765">
    <property type="entry name" value="Papain-like_cys_pep_sf"/>
</dbReference>
<gene>
    <name evidence="3" type="ORF">CALMAC_LOCUS1273</name>
</gene>
<proteinExistence type="predicted"/>
<dbReference type="AlphaFoldDB" id="A0A653BIC9"/>
<dbReference type="InterPro" id="IPR013201">
    <property type="entry name" value="Prot_inhib_I29"/>
</dbReference>
<evidence type="ECO:0000256" key="1">
    <source>
        <dbReference type="SAM" id="SignalP"/>
    </source>
</evidence>
<dbReference type="Proteomes" id="UP000410492">
    <property type="component" value="Unassembled WGS sequence"/>
</dbReference>
<name>A0A653BIC9_CALMS</name>
<dbReference type="EMBL" id="CAACVG010001488">
    <property type="protein sequence ID" value="VEN35347.1"/>
    <property type="molecule type" value="Genomic_DNA"/>
</dbReference>
<evidence type="ECO:0000313" key="3">
    <source>
        <dbReference type="EMBL" id="VEN35347.1"/>
    </source>
</evidence>
<dbReference type="Gene3D" id="1.10.287.2250">
    <property type="match status" value="1"/>
</dbReference>
<keyword evidence="4" id="KW-1185">Reference proteome</keyword>
<organism evidence="3 4">
    <name type="scientific">Callosobruchus maculatus</name>
    <name type="common">Southern cowpea weevil</name>
    <name type="synonym">Pulse bruchid</name>
    <dbReference type="NCBI Taxonomy" id="64391"/>
    <lineage>
        <taxon>Eukaryota</taxon>
        <taxon>Metazoa</taxon>
        <taxon>Ecdysozoa</taxon>
        <taxon>Arthropoda</taxon>
        <taxon>Hexapoda</taxon>
        <taxon>Insecta</taxon>
        <taxon>Pterygota</taxon>
        <taxon>Neoptera</taxon>
        <taxon>Endopterygota</taxon>
        <taxon>Coleoptera</taxon>
        <taxon>Polyphaga</taxon>
        <taxon>Cucujiformia</taxon>
        <taxon>Chrysomeloidea</taxon>
        <taxon>Chrysomelidae</taxon>
        <taxon>Bruchinae</taxon>
        <taxon>Bruchini</taxon>
        <taxon>Callosobruchus</taxon>
    </lineage>
</organism>
<sequence length="75" mass="8813">MMKVFVLLAALFVGGQAVSFFELVQEQWGSFKVTHKKQYESELEERFRMKIFMENAHKIAKHNKLYALGLVSYKL</sequence>
<feature type="signal peptide" evidence="1">
    <location>
        <begin position="1"/>
        <end position="17"/>
    </location>
</feature>
<dbReference type="SMART" id="SM00848">
    <property type="entry name" value="Inhibitor_I29"/>
    <property type="match status" value="1"/>
</dbReference>
<accession>A0A653BIC9</accession>
<feature type="domain" description="Cathepsin propeptide inhibitor" evidence="2">
    <location>
        <begin position="28"/>
        <end position="73"/>
    </location>
</feature>
<protein>
    <recommendedName>
        <fullName evidence="2">Cathepsin propeptide inhibitor domain-containing protein</fullName>
    </recommendedName>
</protein>
<evidence type="ECO:0000313" key="4">
    <source>
        <dbReference type="Proteomes" id="UP000410492"/>
    </source>
</evidence>
<dbReference type="Pfam" id="PF08246">
    <property type="entry name" value="Inhibitor_I29"/>
    <property type="match status" value="1"/>
</dbReference>
<evidence type="ECO:0000259" key="2">
    <source>
        <dbReference type="SMART" id="SM00848"/>
    </source>
</evidence>
<reference evidence="3 4" key="1">
    <citation type="submission" date="2019-01" db="EMBL/GenBank/DDBJ databases">
        <authorList>
            <person name="Sayadi A."/>
        </authorList>
    </citation>
    <scope>NUCLEOTIDE SEQUENCE [LARGE SCALE GENOMIC DNA]</scope>
</reference>
<dbReference type="OrthoDB" id="10253408at2759"/>
<feature type="non-terminal residue" evidence="3">
    <location>
        <position position="75"/>
    </location>
</feature>
<keyword evidence="1" id="KW-0732">Signal</keyword>
<dbReference type="SUPFAM" id="SSF54001">
    <property type="entry name" value="Cysteine proteinases"/>
    <property type="match status" value="1"/>
</dbReference>